<dbReference type="InterPro" id="IPR050541">
    <property type="entry name" value="LRR_TM_domain-containing"/>
</dbReference>
<keyword evidence="3" id="KW-0677">Repeat</keyword>
<sequence length="464" mass="52952">MRVISHLLLTFVALSLLPSIEMKRPGKGRGLKGARQRLTRDRLMMKVQRRQSRSGLSGVMIPNCSEITQSGEVYIDCQDQRLTSIPTSSAWSRIPKHLLLAQNQIKALRDGSFLGYESLTSLDLQQNQISQVETGAFQGLTHLTTLLLQHNQLRTLSDEALIPMPNLRYLRLHDNPWKCLCPIESLIRTLQVPSNRNLGNHAKCAEPISLKNRKLKQIDPELLCKELEPVGDPNGNVTHPIEPSPLRGKSDATTLCYTYIFPHTWMDCKNQALTEVPSSIPENVVRLDLSHNSIHHLKPRDFQGARGLRILNLSNNNMERIDTGSLSGLLHLHELDLSSNKLHVLQYGVLEDLYFLSKLQLGGNPWVCDYNILYMVYWLRLHPGVKHSGLLCQSPLEYIGERAEDYMDSYNRECPKDRQLSRPDQNQRDTELWGTPMELQGEIEEELEPSHLRAPQKYQIFKLA</sequence>
<accession>A0AAV9S008</accession>
<dbReference type="Gene3D" id="3.80.10.10">
    <property type="entry name" value="Ribonuclease Inhibitor"/>
    <property type="match status" value="2"/>
</dbReference>
<comment type="caution">
    <text evidence="6">The sequence shown here is derived from an EMBL/GenBank/DDBJ whole genome shotgun (WGS) entry which is preliminary data.</text>
</comment>
<feature type="domain" description="LRRCT" evidence="5">
    <location>
        <begin position="364"/>
        <end position="415"/>
    </location>
</feature>
<dbReference type="AlphaFoldDB" id="A0AAV9S008"/>
<evidence type="ECO:0000256" key="1">
    <source>
        <dbReference type="ARBA" id="ARBA00022614"/>
    </source>
</evidence>
<dbReference type="Pfam" id="PF00560">
    <property type="entry name" value="LRR_1"/>
    <property type="match status" value="1"/>
</dbReference>
<evidence type="ECO:0000256" key="3">
    <source>
        <dbReference type="ARBA" id="ARBA00022737"/>
    </source>
</evidence>
<dbReference type="InterPro" id="IPR032675">
    <property type="entry name" value="LRR_dom_sf"/>
</dbReference>
<gene>
    <name evidence="6" type="ORF">CRENBAI_022590</name>
</gene>
<dbReference type="SUPFAM" id="SSF52058">
    <property type="entry name" value="L domain-like"/>
    <property type="match status" value="1"/>
</dbReference>
<evidence type="ECO:0000313" key="7">
    <source>
        <dbReference type="Proteomes" id="UP001311232"/>
    </source>
</evidence>
<proteinExistence type="predicted"/>
<name>A0AAV9S008_9TELE</name>
<dbReference type="PROSITE" id="PS51450">
    <property type="entry name" value="LRR"/>
    <property type="match status" value="2"/>
</dbReference>
<reference evidence="6 7" key="1">
    <citation type="submission" date="2021-06" db="EMBL/GenBank/DDBJ databases">
        <authorList>
            <person name="Palmer J.M."/>
        </authorList>
    </citation>
    <scope>NUCLEOTIDE SEQUENCE [LARGE SCALE GENOMIC DNA]</scope>
    <source>
        <strain evidence="6 7">MEX-2019</strain>
        <tissue evidence="6">Muscle</tissue>
    </source>
</reference>
<dbReference type="InterPro" id="IPR001611">
    <property type="entry name" value="Leu-rich_rpt"/>
</dbReference>
<dbReference type="Proteomes" id="UP001311232">
    <property type="component" value="Unassembled WGS sequence"/>
</dbReference>
<dbReference type="GO" id="GO:0005886">
    <property type="term" value="C:plasma membrane"/>
    <property type="evidence" value="ECO:0007669"/>
    <property type="project" value="TreeGrafter"/>
</dbReference>
<protein>
    <recommendedName>
        <fullName evidence="5">LRRCT domain-containing protein</fullName>
    </recommendedName>
</protein>
<keyword evidence="2 4" id="KW-0732">Signal</keyword>
<keyword evidence="7" id="KW-1185">Reference proteome</keyword>
<dbReference type="EMBL" id="JAHHUM010001160">
    <property type="protein sequence ID" value="KAK5614479.1"/>
    <property type="molecule type" value="Genomic_DNA"/>
</dbReference>
<dbReference type="Pfam" id="PF13855">
    <property type="entry name" value="LRR_8"/>
    <property type="match status" value="2"/>
</dbReference>
<organism evidence="6 7">
    <name type="scientific">Crenichthys baileyi</name>
    <name type="common">White River springfish</name>
    <dbReference type="NCBI Taxonomy" id="28760"/>
    <lineage>
        <taxon>Eukaryota</taxon>
        <taxon>Metazoa</taxon>
        <taxon>Chordata</taxon>
        <taxon>Craniata</taxon>
        <taxon>Vertebrata</taxon>
        <taxon>Euteleostomi</taxon>
        <taxon>Actinopterygii</taxon>
        <taxon>Neopterygii</taxon>
        <taxon>Teleostei</taxon>
        <taxon>Neoteleostei</taxon>
        <taxon>Acanthomorphata</taxon>
        <taxon>Ovalentaria</taxon>
        <taxon>Atherinomorphae</taxon>
        <taxon>Cyprinodontiformes</taxon>
        <taxon>Goodeidae</taxon>
        <taxon>Crenichthys</taxon>
    </lineage>
</organism>
<evidence type="ECO:0000259" key="5">
    <source>
        <dbReference type="SMART" id="SM00082"/>
    </source>
</evidence>
<feature type="signal peptide" evidence="4">
    <location>
        <begin position="1"/>
        <end position="22"/>
    </location>
</feature>
<dbReference type="SMART" id="SM00369">
    <property type="entry name" value="LRR_TYP"/>
    <property type="match status" value="6"/>
</dbReference>
<feature type="chain" id="PRO_5043463042" description="LRRCT domain-containing protein" evidence="4">
    <location>
        <begin position="23"/>
        <end position="464"/>
    </location>
</feature>
<keyword evidence="1" id="KW-0433">Leucine-rich repeat</keyword>
<dbReference type="InterPro" id="IPR003591">
    <property type="entry name" value="Leu-rich_rpt_typical-subtyp"/>
</dbReference>
<dbReference type="SMART" id="SM00082">
    <property type="entry name" value="LRRCT"/>
    <property type="match status" value="2"/>
</dbReference>
<dbReference type="PANTHER" id="PTHR24369:SF213">
    <property type="entry name" value="INSULIN LIKE GROWTH FACTOR BINDING PROTEIN ACID LABILE SUBUNIT"/>
    <property type="match status" value="1"/>
</dbReference>
<dbReference type="InterPro" id="IPR000483">
    <property type="entry name" value="Cys-rich_flank_reg_C"/>
</dbReference>
<evidence type="ECO:0000313" key="6">
    <source>
        <dbReference type="EMBL" id="KAK5614479.1"/>
    </source>
</evidence>
<feature type="domain" description="LRRCT" evidence="5">
    <location>
        <begin position="175"/>
        <end position="225"/>
    </location>
</feature>
<evidence type="ECO:0000256" key="2">
    <source>
        <dbReference type="ARBA" id="ARBA00022729"/>
    </source>
</evidence>
<evidence type="ECO:0000256" key="4">
    <source>
        <dbReference type="SAM" id="SignalP"/>
    </source>
</evidence>
<dbReference type="PANTHER" id="PTHR24369">
    <property type="entry name" value="ANTIGEN BSP, PUTATIVE-RELATED"/>
    <property type="match status" value="1"/>
</dbReference>